<name>A0A833V2I6_9POAL</name>
<reference evidence="1" key="1">
    <citation type="submission" date="2020-01" db="EMBL/GenBank/DDBJ databases">
        <title>Genome sequence of Kobresia littledalei, the first chromosome-level genome in the family Cyperaceae.</title>
        <authorList>
            <person name="Qu G."/>
        </authorList>
    </citation>
    <scope>NUCLEOTIDE SEQUENCE</scope>
    <source>
        <strain evidence="1">C.B.Clarke</strain>
        <tissue evidence="1">Leaf</tissue>
    </source>
</reference>
<sequence>MSSRPKSSNGPKTVNEREYCFQIKRKAEILKDNRDYTFLFSDDAEAPHELSTKNCSQIKSGMFGFFVLSLD</sequence>
<dbReference type="AlphaFoldDB" id="A0A833V2I6"/>
<dbReference type="EMBL" id="SWLB01000023">
    <property type="protein sequence ID" value="KAF3323231.1"/>
    <property type="molecule type" value="Genomic_DNA"/>
</dbReference>
<gene>
    <name evidence="1" type="ORF">FCM35_KLT11962</name>
</gene>
<dbReference type="Proteomes" id="UP000623129">
    <property type="component" value="Unassembled WGS sequence"/>
</dbReference>
<accession>A0A833V2I6</accession>
<evidence type="ECO:0000313" key="2">
    <source>
        <dbReference type="Proteomes" id="UP000623129"/>
    </source>
</evidence>
<comment type="caution">
    <text evidence="1">The sequence shown here is derived from an EMBL/GenBank/DDBJ whole genome shotgun (WGS) entry which is preliminary data.</text>
</comment>
<keyword evidence="2" id="KW-1185">Reference proteome</keyword>
<protein>
    <submittedName>
        <fullName evidence="1">Uncharacterized protein</fullName>
    </submittedName>
</protein>
<organism evidence="1 2">
    <name type="scientific">Carex littledalei</name>
    <dbReference type="NCBI Taxonomy" id="544730"/>
    <lineage>
        <taxon>Eukaryota</taxon>
        <taxon>Viridiplantae</taxon>
        <taxon>Streptophyta</taxon>
        <taxon>Embryophyta</taxon>
        <taxon>Tracheophyta</taxon>
        <taxon>Spermatophyta</taxon>
        <taxon>Magnoliopsida</taxon>
        <taxon>Liliopsida</taxon>
        <taxon>Poales</taxon>
        <taxon>Cyperaceae</taxon>
        <taxon>Cyperoideae</taxon>
        <taxon>Cariceae</taxon>
        <taxon>Carex</taxon>
        <taxon>Carex subgen. Euthyceras</taxon>
    </lineage>
</organism>
<evidence type="ECO:0000313" key="1">
    <source>
        <dbReference type="EMBL" id="KAF3323231.1"/>
    </source>
</evidence>
<proteinExistence type="predicted"/>
<dbReference type="OrthoDB" id="6259853at2759"/>